<evidence type="ECO:0000313" key="4">
    <source>
        <dbReference type="EMBL" id="KAH0596289.1"/>
    </source>
</evidence>
<dbReference type="PANTHER" id="PTHR22957:SF337">
    <property type="entry name" value="TBC1 DOMAIN FAMILY MEMBER 5"/>
    <property type="match status" value="1"/>
</dbReference>
<dbReference type="FunFam" id="1.10.472.80:FF:000038">
    <property type="entry name" value="TBC1 domain family member 5"/>
    <property type="match status" value="1"/>
</dbReference>
<reference evidence="4 5" key="1">
    <citation type="submission" date="2020-07" db="EMBL/GenBank/DDBJ databases">
        <title>Metarhizium humberi genome.</title>
        <authorList>
            <person name="Lysoe E."/>
        </authorList>
    </citation>
    <scope>NUCLEOTIDE SEQUENCE [LARGE SCALE GENOMIC DNA]</scope>
    <source>
        <strain evidence="4 5">ESALQ1638</strain>
    </source>
</reference>
<feature type="compositionally biased region" description="Low complexity" evidence="2">
    <location>
        <begin position="759"/>
        <end position="771"/>
    </location>
</feature>
<evidence type="ECO:0000256" key="2">
    <source>
        <dbReference type="SAM" id="MobiDB-lite"/>
    </source>
</evidence>
<dbReference type="Pfam" id="PF00566">
    <property type="entry name" value="RabGAP-TBC"/>
    <property type="match status" value="1"/>
</dbReference>
<dbReference type="SUPFAM" id="SSF47923">
    <property type="entry name" value="Ypt/Rab-GAP domain of gyp1p"/>
    <property type="match status" value="2"/>
</dbReference>
<name>A0A9P8MBM1_9HYPO</name>
<evidence type="ECO:0000313" key="5">
    <source>
        <dbReference type="Proteomes" id="UP000764110"/>
    </source>
</evidence>
<feature type="region of interest" description="Disordered" evidence="2">
    <location>
        <begin position="640"/>
        <end position="829"/>
    </location>
</feature>
<protein>
    <recommendedName>
        <fullName evidence="3">Rab-GAP TBC domain-containing protein</fullName>
    </recommendedName>
</protein>
<dbReference type="AlphaFoldDB" id="A0A9P8MBM1"/>
<comment type="caution">
    <text evidence="4">The sequence shown here is derived from an EMBL/GenBank/DDBJ whole genome shotgun (WGS) entry which is preliminary data.</text>
</comment>
<accession>A0A9P8MBM1</accession>
<dbReference type="Gene3D" id="1.10.8.270">
    <property type="entry name" value="putative rabgap domain of human tbc1 domain family member 14 like domains"/>
    <property type="match status" value="1"/>
</dbReference>
<dbReference type="PANTHER" id="PTHR22957">
    <property type="entry name" value="TBC1 DOMAIN FAMILY MEMBER GTPASE-ACTIVATING PROTEIN"/>
    <property type="match status" value="1"/>
</dbReference>
<proteinExistence type="predicted"/>
<dbReference type="InterPro" id="IPR035969">
    <property type="entry name" value="Rab-GAP_TBC_sf"/>
</dbReference>
<dbReference type="Proteomes" id="UP000764110">
    <property type="component" value="Unassembled WGS sequence"/>
</dbReference>
<feature type="compositionally biased region" description="Polar residues" evidence="2">
    <location>
        <begin position="476"/>
        <end position="492"/>
    </location>
</feature>
<feature type="compositionally biased region" description="Basic and acidic residues" evidence="2">
    <location>
        <begin position="687"/>
        <end position="707"/>
    </location>
</feature>
<keyword evidence="5" id="KW-1185">Reference proteome</keyword>
<dbReference type="SMART" id="SM00164">
    <property type="entry name" value="TBC"/>
    <property type="match status" value="1"/>
</dbReference>
<sequence length="829" mass="92875">MSSVLVDMVWWGSSRLHVQRQQYQTVLDLSCQGIADAACRWQPITSTDHWQCQTSHDMHMAIWNHNANITAHLQPLSRHPCLNRKSRLSTNPPGQKVAAHYEIRPRDSFLSHHHITPSPWATCIADELIHAFDQTFLLSTKGRITSWADVLEEGRKDYQERRDHFLKFIRHPEALTELTVDPLADDPDSPWNTVRQDEIIRTEIQQDVQRLPDEVNYHEDAIQGMILDILFIYCKVNPDRGGYRQGMHELLAPIVYALEQDSIGSEASGNDARLDAKMLHVLDSAFIEHDAYILFSKLMEQAQSFYEVANGSTPSNHDSQPVIMQEQQSAIVERSRFIHEICLQKVDPELAAHLTNIEILPQIFLIRWIRLLFSREFPFSQLLVLWDTIFAVDPSLELIDLICVAMLVRIRWQLLAADYSVCLQLLLKYPPPEQPHGPHTFVDDAVYLRDHLDFTGGSSLIMKYTGRIPENPNDIKPTQPSRGAESEANSVRQLGGRPPISPSRLTQQPPSMEAFFQGAARGANRVLERSEKLGINQAVRDAMGEIRRNVQSFNEARQAQRSPRSILSDEGASKALAAMERRNKELAGLLNDTVTNLKTISLSGFEDEAKSLELIEVAAAKIQFVQIYLEDSTMDVPVFSTPKNKLVSSPEGKEKVVEEATETRATTANQLHVAPATSSDAPAPDVSKLEINEEKHSSKKDAADPEKMLASQDDQSGEAPPSDPLGDNTVEVRPAPVPTRSTLAQSSFSWMLEPDETTPSRAPAASKSPPSQHGKRHSNNLSRERNAFLFGEMTAEATDGSAPPKTDDIFGMEPIAKPKGKTQGLFHDK</sequence>
<gene>
    <name evidence="4" type="ORF">MHUMG1_06150</name>
</gene>
<dbReference type="FunFam" id="1.10.8.270:FF:000031">
    <property type="entry name" value="TBC1 domain family member 5"/>
    <property type="match status" value="1"/>
</dbReference>
<feature type="domain" description="Rab-GAP TBC" evidence="3">
    <location>
        <begin position="137"/>
        <end position="393"/>
    </location>
</feature>
<dbReference type="InterPro" id="IPR000195">
    <property type="entry name" value="Rab-GAP-TBC_dom"/>
</dbReference>
<evidence type="ECO:0000256" key="1">
    <source>
        <dbReference type="ARBA" id="ARBA00022468"/>
    </source>
</evidence>
<evidence type="ECO:0000259" key="3">
    <source>
        <dbReference type="PROSITE" id="PS50086"/>
    </source>
</evidence>
<feature type="compositionally biased region" description="Low complexity" evidence="2">
    <location>
        <begin position="663"/>
        <end position="686"/>
    </location>
</feature>
<dbReference type="GO" id="GO:0005096">
    <property type="term" value="F:GTPase activator activity"/>
    <property type="evidence" value="ECO:0007669"/>
    <property type="project" value="UniProtKB-KW"/>
</dbReference>
<organism evidence="4 5">
    <name type="scientific">Metarhizium humberi</name>
    <dbReference type="NCBI Taxonomy" id="2596975"/>
    <lineage>
        <taxon>Eukaryota</taxon>
        <taxon>Fungi</taxon>
        <taxon>Dikarya</taxon>
        <taxon>Ascomycota</taxon>
        <taxon>Pezizomycotina</taxon>
        <taxon>Sordariomycetes</taxon>
        <taxon>Hypocreomycetidae</taxon>
        <taxon>Hypocreales</taxon>
        <taxon>Clavicipitaceae</taxon>
        <taxon>Metarhizium</taxon>
    </lineage>
</organism>
<feature type="compositionally biased region" description="Basic and acidic residues" evidence="2">
    <location>
        <begin position="651"/>
        <end position="662"/>
    </location>
</feature>
<keyword evidence="1" id="KW-0343">GTPase activation</keyword>
<dbReference type="EMBL" id="JACEFI010000010">
    <property type="protein sequence ID" value="KAH0596289.1"/>
    <property type="molecule type" value="Genomic_DNA"/>
</dbReference>
<dbReference type="PROSITE" id="PS50086">
    <property type="entry name" value="TBC_RABGAP"/>
    <property type="match status" value="1"/>
</dbReference>
<feature type="compositionally biased region" description="Polar residues" evidence="2">
    <location>
        <begin position="739"/>
        <end position="749"/>
    </location>
</feature>
<dbReference type="Gene3D" id="1.10.472.80">
    <property type="entry name" value="Ypt/Rab-GAP domain of gyp1p, domain 3"/>
    <property type="match status" value="1"/>
</dbReference>
<feature type="region of interest" description="Disordered" evidence="2">
    <location>
        <begin position="468"/>
        <end position="508"/>
    </location>
</feature>